<comment type="caution">
    <text evidence="1">The sequence shown here is derived from an EMBL/GenBank/DDBJ whole genome shotgun (WGS) entry which is preliminary data.</text>
</comment>
<sequence length="300" mass="33018">MRKFIRNLILPILFPMLGCGVANARHDADRENTAPETTGNMTYVESRPVTGYYSLEIGRKSVLATYLSPLKYHGTSYTLSGEWSKAMPFNPRNAIMHFDGKVCFDNLSNPAGTARMIGLNAGFKWGISWRNVFPNGVQVTGGGSVDIDGGAYYLLRNGNNPVQAMATAAISARLSASRPFRIGAIDFLIADKVSVPSLSVFFSPEYGETYYEIYLGNHSGLVHAGWWGNNFRIDNLLSATFDFGRTAAMIGYRFSVDTQWANNLNTKIFTHSLVLGIVPGGIGLKKKPVRIPSETIYSIY</sequence>
<reference evidence="1" key="1">
    <citation type="submission" date="2019-04" db="EMBL/GenBank/DDBJ databases">
        <title>Microbes associate with the intestines of laboratory mice.</title>
        <authorList>
            <person name="Navarre W."/>
            <person name="Wong E."/>
            <person name="Huang K."/>
            <person name="Tropini C."/>
            <person name="Ng K."/>
            <person name="Yu B."/>
        </authorList>
    </citation>
    <scope>NUCLEOTIDE SEQUENCE</scope>
    <source>
        <strain evidence="1">NM04_E33</strain>
    </source>
</reference>
<accession>A0AC61RI85</accession>
<dbReference type="EMBL" id="SRYB01000017">
    <property type="protein sequence ID" value="TGY78022.1"/>
    <property type="molecule type" value="Genomic_DNA"/>
</dbReference>
<gene>
    <name evidence="1" type="ORF">E5331_11755</name>
</gene>
<evidence type="ECO:0000313" key="2">
    <source>
        <dbReference type="Proteomes" id="UP000306319"/>
    </source>
</evidence>
<protein>
    <submittedName>
        <fullName evidence="1">DUF3316 domain-containing protein</fullName>
    </submittedName>
</protein>
<organism evidence="1 2">
    <name type="scientific">Lepagella muris</name>
    <dbReference type="NCBI Taxonomy" id="3032870"/>
    <lineage>
        <taxon>Bacteria</taxon>
        <taxon>Pseudomonadati</taxon>
        <taxon>Bacteroidota</taxon>
        <taxon>Bacteroidia</taxon>
        <taxon>Bacteroidales</taxon>
        <taxon>Muribaculaceae</taxon>
        <taxon>Lepagella</taxon>
    </lineage>
</organism>
<dbReference type="Proteomes" id="UP000306319">
    <property type="component" value="Unassembled WGS sequence"/>
</dbReference>
<keyword evidence="2" id="KW-1185">Reference proteome</keyword>
<name>A0AC61RI85_9BACT</name>
<evidence type="ECO:0000313" key="1">
    <source>
        <dbReference type="EMBL" id="TGY78022.1"/>
    </source>
</evidence>
<proteinExistence type="predicted"/>